<protein>
    <submittedName>
        <fullName evidence="2">Methyltransferase</fullName>
    </submittedName>
</protein>
<dbReference type="AlphaFoldDB" id="A0A836ZRS9"/>
<dbReference type="PANTHER" id="PTHR43861">
    <property type="entry name" value="TRANS-ACONITATE 2-METHYLTRANSFERASE-RELATED"/>
    <property type="match status" value="1"/>
</dbReference>
<keyword evidence="1 2" id="KW-0808">Transferase</keyword>
<organism evidence="2">
    <name type="scientific">Xanthomonas vasicola pv. vasculorum NCPPB 890</name>
    <dbReference type="NCBI Taxonomy" id="1184265"/>
    <lineage>
        <taxon>Bacteria</taxon>
        <taxon>Pseudomonadati</taxon>
        <taxon>Pseudomonadota</taxon>
        <taxon>Gammaproteobacteria</taxon>
        <taxon>Lysobacterales</taxon>
        <taxon>Lysobacteraceae</taxon>
        <taxon>Xanthomonas</taxon>
    </lineage>
</organism>
<dbReference type="SUPFAM" id="SSF53335">
    <property type="entry name" value="S-adenosyl-L-methionine-dependent methyltransferases"/>
    <property type="match status" value="1"/>
</dbReference>
<name>A0A836ZRS9_XANVA</name>
<reference evidence="2" key="1">
    <citation type="submission" date="2012-05" db="EMBL/GenBank/DDBJ databases">
        <authorList>
            <person name="Studholme D.J."/>
            <person name="Wasukira A."/>
            <person name="Grant M."/>
        </authorList>
    </citation>
    <scope>NUCLEOTIDE SEQUENCE [LARGE SCALE GENOMIC DNA]</scope>
    <source>
        <strain evidence="2">NCPPB 890</strain>
    </source>
</reference>
<dbReference type="GO" id="GO:0008168">
    <property type="term" value="F:methyltransferase activity"/>
    <property type="evidence" value="ECO:0007669"/>
    <property type="project" value="UniProtKB-KW"/>
</dbReference>
<dbReference type="CDD" id="cd02440">
    <property type="entry name" value="AdoMet_MTases"/>
    <property type="match status" value="1"/>
</dbReference>
<keyword evidence="2" id="KW-0489">Methyltransferase</keyword>
<dbReference type="GO" id="GO:0032259">
    <property type="term" value="P:methylation"/>
    <property type="evidence" value="ECO:0007669"/>
    <property type="project" value="UniProtKB-KW"/>
</dbReference>
<dbReference type="InterPro" id="IPR041698">
    <property type="entry name" value="Methyltransf_25"/>
</dbReference>
<accession>A0A836ZRS9</accession>
<dbReference type="Pfam" id="PF13649">
    <property type="entry name" value="Methyltransf_25"/>
    <property type="match status" value="1"/>
</dbReference>
<dbReference type="EMBL" id="AKBN01001845">
    <property type="protein sequence ID" value="KEZ99797.1"/>
    <property type="molecule type" value="Genomic_DNA"/>
</dbReference>
<sequence length="278" mass="31609">MRAGFPMLRERLQQLPELDSVDGVFVQRGLADDPFEQQYLEIRRKEGRLYTDAQVRSLPRPSGKLGATLEWRVRALSSSLLMQHLQTRANEGAILELGCGNGWLSRLLAQSLQRDVCGIDVNRTELTQAARVFGHEERLSFVAADIQTVSLPRDVFDVIVLPACVQYFADPAALIVRLLAHLREEGELHILDSPLYATPQRGQESAARSLRYFTELGVSELAAHYHQHTYATFDRFAVQWLFDPRRLSARARQVLRLPQPHFPWLCLRKRDNVGVIGS</sequence>
<dbReference type="RefSeq" id="WP_026112321.1">
    <property type="nucleotide sequence ID" value="NZ_AKBN02000003.1"/>
</dbReference>
<dbReference type="Gene3D" id="3.40.50.150">
    <property type="entry name" value="Vaccinia Virus protein VP39"/>
    <property type="match status" value="1"/>
</dbReference>
<dbReference type="InterPro" id="IPR029063">
    <property type="entry name" value="SAM-dependent_MTases_sf"/>
</dbReference>
<comment type="caution">
    <text evidence="2">The sequence shown here is derived from an EMBL/GenBank/DDBJ whole genome shotgun (WGS) entry which is preliminary data.</text>
</comment>
<proteinExistence type="predicted"/>
<gene>
    <name evidence="2" type="ORF">A11K_0126180</name>
</gene>
<evidence type="ECO:0000256" key="1">
    <source>
        <dbReference type="ARBA" id="ARBA00022679"/>
    </source>
</evidence>
<evidence type="ECO:0000313" key="2">
    <source>
        <dbReference type="EMBL" id="KEZ99797.1"/>
    </source>
</evidence>